<proteinExistence type="predicted"/>
<protein>
    <submittedName>
        <fullName evidence="1">Uncharacterized protein</fullName>
    </submittedName>
</protein>
<evidence type="ECO:0000313" key="2">
    <source>
        <dbReference type="Proteomes" id="UP000323506"/>
    </source>
</evidence>
<gene>
    <name evidence="1" type="ORF">ES288_D05G409400v1</name>
</gene>
<keyword evidence="2" id="KW-1185">Reference proteome</keyword>
<dbReference type="EMBL" id="CM017705">
    <property type="protein sequence ID" value="TYG71594.1"/>
    <property type="molecule type" value="Genomic_DNA"/>
</dbReference>
<accession>A0A5D2CQK1</accession>
<name>A0A5D2CQK1_GOSDA</name>
<dbReference type="AlphaFoldDB" id="A0A5D2CQK1"/>
<sequence>MLGPTLFKNSINASSSERGFTFITFQPIYLRTCSEWVVSTNLQPLRPLGSGIPTSSGETLSHTSSWIRACFPALFSISDKIAARLTLFPSLAKSSFKFKALAMSSCNLITLKSFDIVTQITLSNLCSFKRSLWMCFMIVVLPTPPIPQTPILLTTSCIKHNQISSLTAFSPTSSDVSSRNPPLGPSMARPSEALGALSRNSFISRVFSSTSFPSISSILQFNSSLILLKFLT</sequence>
<organism evidence="1 2">
    <name type="scientific">Gossypium darwinii</name>
    <name type="common">Darwin's cotton</name>
    <name type="synonym">Gossypium barbadense var. darwinii</name>
    <dbReference type="NCBI Taxonomy" id="34276"/>
    <lineage>
        <taxon>Eukaryota</taxon>
        <taxon>Viridiplantae</taxon>
        <taxon>Streptophyta</taxon>
        <taxon>Embryophyta</taxon>
        <taxon>Tracheophyta</taxon>
        <taxon>Spermatophyta</taxon>
        <taxon>Magnoliopsida</taxon>
        <taxon>eudicotyledons</taxon>
        <taxon>Gunneridae</taxon>
        <taxon>Pentapetalae</taxon>
        <taxon>rosids</taxon>
        <taxon>malvids</taxon>
        <taxon>Malvales</taxon>
        <taxon>Malvaceae</taxon>
        <taxon>Malvoideae</taxon>
        <taxon>Gossypium</taxon>
    </lineage>
</organism>
<reference evidence="1 2" key="1">
    <citation type="submission" date="2019-06" db="EMBL/GenBank/DDBJ databases">
        <title>WGS assembly of Gossypium darwinii.</title>
        <authorList>
            <person name="Chen Z.J."/>
            <person name="Sreedasyam A."/>
            <person name="Ando A."/>
            <person name="Song Q."/>
            <person name="De L."/>
            <person name="Hulse-Kemp A."/>
            <person name="Ding M."/>
            <person name="Ye W."/>
            <person name="Kirkbride R."/>
            <person name="Jenkins J."/>
            <person name="Plott C."/>
            <person name="Lovell J."/>
            <person name="Lin Y.-M."/>
            <person name="Vaughn R."/>
            <person name="Liu B."/>
            <person name="Li W."/>
            <person name="Simpson S."/>
            <person name="Scheffler B."/>
            <person name="Saski C."/>
            <person name="Grover C."/>
            <person name="Hu G."/>
            <person name="Conover J."/>
            <person name="Carlson J."/>
            <person name="Shu S."/>
            <person name="Boston L."/>
            <person name="Williams M."/>
            <person name="Peterson D."/>
            <person name="Mcgee K."/>
            <person name="Jones D."/>
            <person name="Wendel J."/>
            <person name="Stelly D."/>
            <person name="Grimwood J."/>
            <person name="Schmutz J."/>
        </authorList>
    </citation>
    <scope>NUCLEOTIDE SEQUENCE [LARGE SCALE GENOMIC DNA]</scope>
    <source>
        <strain evidence="1">1808015.09</strain>
    </source>
</reference>
<evidence type="ECO:0000313" key="1">
    <source>
        <dbReference type="EMBL" id="TYG71594.1"/>
    </source>
</evidence>
<dbReference type="Proteomes" id="UP000323506">
    <property type="component" value="Chromosome D05"/>
</dbReference>